<gene>
    <name evidence="2" type="ORF">WJX81_001705</name>
</gene>
<dbReference type="EMBL" id="JALJOU010000054">
    <property type="protein sequence ID" value="KAK9827962.1"/>
    <property type="molecule type" value="Genomic_DNA"/>
</dbReference>
<organism evidence="2 3">
    <name type="scientific">Elliptochloris bilobata</name>
    <dbReference type="NCBI Taxonomy" id="381761"/>
    <lineage>
        <taxon>Eukaryota</taxon>
        <taxon>Viridiplantae</taxon>
        <taxon>Chlorophyta</taxon>
        <taxon>core chlorophytes</taxon>
        <taxon>Trebouxiophyceae</taxon>
        <taxon>Trebouxiophyceae incertae sedis</taxon>
        <taxon>Elliptochloris clade</taxon>
        <taxon>Elliptochloris</taxon>
    </lineage>
</organism>
<dbReference type="AlphaFoldDB" id="A0AAW1R2J0"/>
<feature type="compositionally biased region" description="Gly residues" evidence="1">
    <location>
        <begin position="239"/>
        <end position="254"/>
    </location>
</feature>
<evidence type="ECO:0000313" key="2">
    <source>
        <dbReference type="EMBL" id="KAK9827962.1"/>
    </source>
</evidence>
<reference evidence="2 3" key="1">
    <citation type="journal article" date="2024" name="Nat. Commun.">
        <title>Phylogenomics reveals the evolutionary origins of lichenization in chlorophyte algae.</title>
        <authorList>
            <person name="Puginier C."/>
            <person name="Libourel C."/>
            <person name="Otte J."/>
            <person name="Skaloud P."/>
            <person name="Haon M."/>
            <person name="Grisel S."/>
            <person name="Petersen M."/>
            <person name="Berrin J.G."/>
            <person name="Delaux P.M."/>
            <person name="Dal Grande F."/>
            <person name="Keller J."/>
        </authorList>
    </citation>
    <scope>NUCLEOTIDE SEQUENCE [LARGE SCALE GENOMIC DNA]</scope>
    <source>
        <strain evidence="2 3">SAG 245.80</strain>
    </source>
</reference>
<feature type="compositionally biased region" description="Polar residues" evidence="1">
    <location>
        <begin position="221"/>
        <end position="231"/>
    </location>
</feature>
<accession>A0AAW1R2J0</accession>
<feature type="region of interest" description="Disordered" evidence="1">
    <location>
        <begin position="511"/>
        <end position="534"/>
    </location>
</feature>
<evidence type="ECO:0000313" key="3">
    <source>
        <dbReference type="Proteomes" id="UP001445335"/>
    </source>
</evidence>
<dbReference type="Proteomes" id="UP001445335">
    <property type="component" value="Unassembled WGS sequence"/>
</dbReference>
<feature type="region of interest" description="Disordered" evidence="1">
    <location>
        <begin position="195"/>
        <end position="300"/>
    </location>
</feature>
<protein>
    <submittedName>
        <fullName evidence="2">Uncharacterized protein</fullName>
    </submittedName>
</protein>
<sequence>MLTTQIDADTLTVNKSKILSSQHQGTHIEPATCQALAEDFAPAPAPASELAATVAGTQAMGNPVANPLGSAVGLPGLPDIKDLFHLPPLPFLHQDDQGPHDQGVVVQSAPEQSGNGGSVNINGKDNCNGDKACQGLAQGGGGNGNNNAGSGSGGGFQNNGGSANINGNGNCNGYLACTGWGNGGGGNGNNNYWKGGDKWNQGWDTSKWDGKNGDGGKSGGPWQSNQNTWTGENGHASWNGGGWDGGKGWNGGGGDHGKDQGWNGGDNWNGGNGGENWNGGSDGHGDGHGKDGSGPPDVLKSFLDKAKQMISNFAHIGPDGISILPPLGGPPGGLPRGQDPVYGDGGGIRPLSAVVPFSLQPLVAGGAGADNATVTGLADSMLANLKAGNSTGVAGSLTSSLNPTAEPRPALAGPGQTLNLASTFAAAATKATAAQPDLAPKVGTSFATGLDGALDPCIKALQPNADGRLCCPIVAQTLHDTAAVAGTTGVDVVFTQALAAFPRVAACRDPPASAAAGSAGPPATVPPAATAVSG</sequence>
<comment type="caution">
    <text evidence="2">The sequence shown here is derived from an EMBL/GenBank/DDBJ whole genome shotgun (WGS) entry which is preliminary data.</text>
</comment>
<evidence type="ECO:0000256" key="1">
    <source>
        <dbReference type="SAM" id="MobiDB-lite"/>
    </source>
</evidence>
<name>A0AAW1R2J0_9CHLO</name>
<keyword evidence="3" id="KW-1185">Reference proteome</keyword>
<feature type="compositionally biased region" description="Gly residues" evidence="1">
    <location>
        <begin position="262"/>
        <end position="282"/>
    </location>
</feature>
<proteinExistence type="predicted"/>